<feature type="transmembrane region" description="Helical" evidence="1">
    <location>
        <begin position="233"/>
        <end position="256"/>
    </location>
</feature>
<keyword evidence="1" id="KW-0812">Transmembrane</keyword>
<dbReference type="HAMAP" id="MF_02077">
    <property type="entry name" value="Amj_flippase"/>
    <property type="match status" value="1"/>
</dbReference>
<keyword evidence="1" id="KW-1003">Cell membrane</keyword>
<evidence type="ECO:0000313" key="3">
    <source>
        <dbReference type="Proteomes" id="UP001398420"/>
    </source>
</evidence>
<comment type="function">
    <text evidence="1">Involved in peptidoglycan biosynthesis. Transports lipid-linked peptidoglycan precursors from the inner to the outer leaflet of the cytoplasmic membrane.</text>
</comment>
<evidence type="ECO:0000313" key="2">
    <source>
        <dbReference type="EMBL" id="MEL5988576.1"/>
    </source>
</evidence>
<feature type="transmembrane region" description="Helical" evidence="1">
    <location>
        <begin position="35"/>
        <end position="55"/>
    </location>
</feature>
<proteinExistence type="inferred from homology"/>
<dbReference type="Pfam" id="PF10997">
    <property type="entry name" value="Amj"/>
    <property type="match status" value="1"/>
</dbReference>
<keyword evidence="1" id="KW-0813">Transport</keyword>
<keyword evidence="1" id="KW-0961">Cell wall biogenesis/degradation</keyword>
<organism evidence="2 3">
    <name type="scientific">Kurthia gibsonii</name>
    <dbReference type="NCBI Taxonomy" id="33946"/>
    <lineage>
        <taxon>Bacteria</taxon>
        <taxon>Bacillati</taxon>
        <taxon>Bacillota</taxon>
        <taxon>Bacilli</taxon>
        <taxon>Bacillales</taxon>
        <taxon>Caryophanaceae</taxon>
        <taxon>Kurthia</taxon>
    </lineage>
</organism>
<keyword evidence="3" id="KW-1185">Reference proteome</keyword>
<comment type="similarity">
    <text evidence="1">Belongs to the Amj family.</text>
</comment>
<gene>
    <name evidence="1" type="primary">amj</name>
    <name evidence="2" type="ORF">AAF454_09190</name>
</gene>
<keyword evidence="1" id="KW-0472">Membrane</keyword>
<dbReference type="InterPro" id="IPR021260">
    <property type="entry name" value="Amj"/>
</dbReference>
<name>A0ABU9LLK9_9BACL</name>
<accession>A0ABU9LLK9</accession>
<dbReference type="RefSeq" id="WP_087681061.1">
    <property type="nucleotide sequence ID" value="NZ_JAMWHJ010000006.1"/>
</dbReference>
<comment type="caution">
    <text evidence="2">The sequence shown here is derived from an EMBL/GenBank/DDBJ whole genome shotgun (WGS) entry which is preliminary data.</text>
</comment>
<keyword evidence="1" id="KW-0573">Peptidoglycan synthesis</keyword>
<comment type="pathway">
    <text evidence="1">Cell wall biogenesis; peptidoglycan biosynthesis.</text>
</comment>
<feature type="transmembrane region" description="Helical" evidence="1">
    <location>
        <begin position="161"/>
        <end position="184"/>
    </location>
</feature>
<dbReference type="EMBL" id="JBCEWA010000006">
    <property type="protein sequence ID" value="MEL5988576.1"/>
    <property type="molecule type" value="Genomic_DNA"/>
</dbReference>
<dbReference type="Proteomes" id="UP001398420">
    <property type="component" value="Unassembled WGS sequence"/>
</dbReference>
<sequence length="269" mass="29665">MEIITTQLIFIAIFILMIHSIETLAYAVRLSGARVGLLASALSLFNILVMVSRMANMAQQPFTGNLLDEAPQDGGAFLETQFRFIIGASTVGTLVGILLLPTFIAVFSRAIIHLTEVNGSVGALFKKGFTEGYFRRSLNYIRLPKRKDWQEIEWKDAPYRLFFINIFITAIYTIGVLSALYAALLMPSHSATATMASGLINGVATILLIIFIDPKISVMADSVIRGKGRYNQLKTASIFMITSRLIGTLVAQLLFIPGAKYIAWFTTLL</sequence>
<comment type="subcellular location">
    <subcellularLocation>
        <location evidence="1">Cell membrane</location>
        <topology evidence="1">Multi-pass membrane protein</topology>
    </subcellularLocation>
</comment>
<feature type="transmembrane region" description="Helical" evidence="1">
    <location>
        <begin position="6"/>
        <end position="28"/>
    </location>
</feature>
<protein>
    <recommendedName>
        <fullName evidence="1">Lipid II flippase Amj</fullName>
    </recommendedName>
</protein>
<evidence type="ECO:0000256" key="1">
    <source>
        <dbReference type="HAMAP-Rule" id="MF_02077"/>
    </source>
</evidence>
<keyword evidence="1" id="KW-1133">Transmembrane helix</keyword>
<feature type="transmembrane region" description="Helical" evidence="1">
    <location>
        <begin position="190"/>
        <end position="212"/>
    </location>
</feature>
<keyword evidence="1" id="KW-0133">Cell shape</keyword>
<feature type="transmembrane region" description="Helical" evidence="1">
    <location>
        <begin position="84"/>
        <end position="107"/>
    </location>
</feature>
<reference evidence="2 3" key="1">
    <citation type="submission" date="2024-04" db="EMBL/GenBank/DDBJ databases">
        <authorList>
            <person name="Wu Y.S."/>
            <person name="Zhang L."/>
        </authorList>
    </citation>
    <scope>NUCLEOTIDE SEQUENCE [LARGE SCALE GENOMIC DNA]</scope>
    <source>
        <strain evidence="2 3">KG-01</strain>
    </source>
</reference>